<protein>
    <submittedName>
        <fullName evidence="2">Uncharacterized protein</fullName>
    </submittedName>
</protein>
<gene>
    <name evidence="2" type="ORF">HanXRQr2_Chr16g0771841</name>
</gene>
<proteinExistence type="predicted"/>
<keyword evidence="1" id="KW-1133">Transmembrane helix</keyword>
<reference evidence="2" key="1">
    <citation type="journal article" date="2017" name="Nature">
        <title>The sunflower genome provides insights into oil metabolism, flowering and Asterid evolution.</title>
        <authorList>
            <person name="Badouin H."/>
            <person name="Gouzy J."/>
            <person name="Grassa C.J."/>
            <person name="Murat F."/>
            <person name="Staton S.E."/>
            <person name="Cottret L."/>
            <person name="Lelandais-Briere C."/>
            <person name="Owens G.L."/>
            <person name="Carrere S."/>
            <person name="Mayjonade B."/>
            <person name="Legrand L."/>
            <person name="Gill N."/>
            <person name="Kane N.C."/>
            <person name="Bowers J.E."/>
            <person name="Hubner S."/>
            <person name="Bellec A."/>
            <person name="Berard A."/>
            <person name="Berges H."/>
            <person name="Blanchet N."/>
            <person name="Boniface M.C."/>
            <person name="Brunel D."/>
            <person name="Catrice O."/>
            <person name="Chaidir N."/>
            <person name="Claudel C."/>
            <person name="Donnadieu C."/>
            <person name="Faraut T."/>
            <person name="Fievet G."/>
            <person name="Helmstetter N."/>
            <person name="King M."/>
            <person name="Knapp S.J."/>
            <person name="Lai Z."/>
            <person name="Le Paslier M.C."/>
            <person name="Lippi Y."/>
            <person name="Lorenzon L."/>
            <person name="Mandel J.R."/>
            <person name="Marage G."/>
            <person name="Marchand G."/>
            <person name="Marquand E."/>
            <person name="Bret-Mestries E."/>
            <person name="Morien E."/>
            <person name="Nambeesan S."/>
            <person name="Nguyen T."/>
            <person name="Pegot-Espagnet P."/>
            <person name="Pouilly N."/>
            <person name="Raftis F."/>
            <person name="Sallet E."/>
            <person name="Schiex T."/>
            <person name="Thomas J."/>
            <person name="Vandecasteele C."/>
            <person name="Vares D."/>
            <person name="Vear F."/>
            <person name="Vautrin S."/>
            <person name="Crespi M."/>
            <person name="Mangin B."/>
            <person name="Burke J.M."/>
            <person name="Salse J."/>
            <person name="Munos S."/>
            <person name="Vincourt P."/>
            <person name="Rieseberg L.H."/>
            <person name="Langlade N.B."/>
        </authorList>
    </citation>
    <scope>NUCLEOTIDE SEQUENCE</scope>
    <source>
        <tissue evidence="2">Leaves</tissue>
    </source>
</reference>
<evidence type="ECO:0000313" key="3">
    <source>
        <dbReference type="Proteomes" id="UP000215914"/>
    </source>
</evidence>
<keyword evidence="3" id="KW-1185">Reference proteome</keyword>
<name>A0A9K3DVV0_HELAN</name>
<feature type="transmembrane region" description="Helical" evidence="1">
    <location>
        <begin position="20"/>
        <end position="43"/>
    </location>
</feature>
<evidence type="ECO:0000256" key="1">
    <source>
        <dbReference type="SAM" id="Phobius"/>
    </source>
</evidence>
<dbReference type="Proteomes" id="UP000215914">
    <property type="component" value="Unassembled WGS sequence"/>
</dbReference>
<sequence>MCDYNLVLTLEVMKFWFKLLRLMGLLLKCGGGECVWVLVFVYLSVFENNGSHKLAAAEEVIGEKPH</sequence>
<dbReference type="EMBL" id="MNCJ02000331">
    <property type="protein sequence ID" value="KAF5762005.1"/>
    <property type="molecule type" value="Genomic_DNA"/>
</dbReference>
<evidence type="ECO:0000313" key="2">
    <source>
        <dbReference type="EMBL" id="KAF5762005.1"/>
    </source>
</evidence>
<accession>A0A9K3DVV0</accession>
<keyword evidence="1" id="KW-0472">Membrane</keyword>
<reference evidence="2" key="2">
    <citation type="submission" date="2020-06" db="EMBL/GenBank/DDBJ databases">
        <title>Helianthus annuus Genome sequencing and assembly Release 2.</title>
        <authorList>
            <person name="Gouzy J."/>
            <person name="Langlade N."/>
            <person name="Munos S."/>
        </authorList>
    </citation>
    <scope>NUCLEOTIDE SEQUENCE</scope>
    <source>
        <tissue evidence="2">Leaves</tissue>
    </source>
</reference>
<organism evidence="2 3">
    <name type="scientific">Helianthus annuus</name>
    <name type="common">Common sunflower</name>
    <dbReference type="NCBI Taxonomy" id="4232"/>
    <lineage>
        <taxon>Eukaryota</taxon>
        <taxon>Viridiplantae</taxon>
        <taxon>Streptophyta</taxon>
        <taxon>Embryophyta</taxon>
        <taxon>Tracheophyta</taxon>
        <taxon>Spermatophyta</taxon>
        <taxon>Magnoliopsida</taxon>
        <taxon>eudicotyledons</taxon>
        <taxon>Gunneridae</taxon>
        <taxon>Pentapetalae</taxon>
        <taxon>asterids</taxon>
        <taxon>campanulids</taxon>
        <taxon>Asterales</taxon>
        <taxon>Asteraceae</taxon>
        <taxon>Asteroideae</taxon>
        <taxon>Heliantheae alliance</taxon>
        <taxon>Heliantheae</taxon>
        <taxon>Helianthus</taxon>
    </lineage>
</organism>
<keyword evidence="1" id="KW-0812">Transmembrane</keyword>
<dbReference type="AlphaFoldDB" id="A0A9K3DVV0"/>
<dbReference type="Gramene" id="mRNA:HanXRQr2_Chr16g0771841">
    <property type="protein sequence ID" value="CDS:HanXRQr2_Chr16g0771841.1"/>
    <property type="gene ID" value="HanXRQr2_Chr16g0771841"/>
</dbReference>
<comment type="caution">
    <text evidence="2">The sequence shown here is derived from an EMBL/GenBank/DDBJ whole genome shotgun (WGS) entry which is preliminary data.</text>
</comment>